<gene>
    <name evidence="2" type="ORF">JCM9152_1920</name>
</gene>
<keyword evidence="3" id="KW-1185">Reference proteome</keyword>
<comment type="caution">
    <text evidence="2">The sequence shown here is derived from an EMBL/GenBank/DDBJ whole genome shotgun (WGS) entry which is preliminary data.</text>
</comment>
<evidence type="ECO:0000313" key="2">
    <source>
        <dbReference type="EMBL" id="GAE30512.1"/>
    </source>
</evidence>
<reference evidence="2" key="1">
    <citation type="journal article" date="2014" name="Genome Announc.">
        <title>Draft Genome Sequences of Three Alkaliphilic Bacillus Strains, Bacillus wakoensis JCM 9140T, Bacillus akibai JCM 9157T, and Bacillus hemicellulosilyticus JCM 9152T.</title>
        <authorList>
            <person name="Yuki M."/>
            <person name="Oshima K."/>
            <person name="Suda W."/>
            <person name="Oshida Y."/>
            <person name="Kitamura K."/>
            <person name="Iida T."/>
            <person name="Hattori M."/>
            <person name="Ohkuma M."/>
        </authorList>
    </citation>
    <scope>NUCLEOTIDE SEQUENCE [LARGE SCALE GENOMIC DNA]</scope>
    <source>
        <strain evidence="2">JCM 9152</strain>
    </source>
</reference>
<dbReference type="GO" id="GO:0005829">
    <property type="term" value="C:cytosol"/>
    <property type="evidence" value="ECO:0007669"/>
    <property type="project" value="TreeGrafter"/>
</dbReference>
<protein>
    <submittedName>
        <fullName evidence="2">Positive regulator of CheA protein activity</fullName>
    </submittedName>
</protein>
<dbReference type="PROSITE" id="PS50851">
    <property type="entry name" value="CHEW"/>
    <property type="match status" value="1"/>
</dbReference>
<dbReference type="SMART" id="SM00260">
    <property type="entry name" value="CheW"/>
    <property type="match status" value="1"/>
</dbReference>
<dbReference type="Pfam" id="PF01584">
    <property type="entry name" value="CheW"/>
    <property type="match status" value="1"/>
</dbReference>
<evidence type="ECO:0000259" key="1">
    <source>
        <dbReference type="PROSITE" id="PS50851"/>
    </source>
</evidence>
<dbReference type="PANTHER" id="PTHR22617">
    <property type="entry name" value="CHEMOTAXIS SENSOR HISTIDINE KINASE-RELATED"/>
    <property type="match status" value="1"/>
</dbReference>
<feature type="domain" description="CheW-like" evidence="1">
    <location>
        <begin position="1"/>
        <end position="140"/>
    </location>
</feature>
<organism evidence="2 3">
    <name type="scientific">Halalkalibacter hemicellulosilyticusJCM 9152</name>
    <dbReference type="NCBI Taxonomy" id="1236971"/>
    <lineage>
        <taxon>Bacteria</taxon>
        <taxon>Bacillati</taxon>
        <taxon>Bacillota</taxon>
        <taxon>Bacilli</taxon>
        <taxon>Bacillales</taxon>
        <taxon>Bacillaceae</taxon>
        <taxon>Halalkalibacter</taxon>
    </lineage>
</organism>
<dbReference type="PANTHER" id="PTHR22617:SF23">
    <property type="entry name" value="CHEMOTAXIS PROTEIN CHEW"/>
    <property type="match status" value="1"/>
</dbReference>
<dbReference type="AlphaFoldDB" id="W4QF14"/>
<dbReference type="SUPFAM" id="SSF50341">
    <property type="entry name" value="CheW-like"/>
    <property type="match status" value="1"/>
</dbReference>
<evidence type="ECO:0000313" key="3">
    <source>
        <dbReference type="Proteomes" id="UP000018895"/>
    </source>
</evidence>
<dbReference type="InterPro" id="IPR039315">
    <property type="entry name" value="CheW"/>
</dbReference>
<proteinExistence type="predicted"/>
<dbReference type="Gene3D" id="2.30.30.40">
    <property type="entry name" value="SH3 Domains"/>
    <property type="match status" value="1"/>
</dbReference>
<accession>W4QF14</accession>
<dbReference type="OrthoDB" id="9787997at2"/>
<dbReference type="InterPro" id="IPR002545">
    <property type="entry name" value="CheW-lke_dom"/>
</dbReference>
<dbReference type="RefSeq" id="WP_035343275.1">
    <property type="nucleotide sequence ID" value="NZ_BAUU01000012.1"/>
</dbReference>
<name>W4QF14_9BACI</name>
<dbReference type="Proteomes" id="UP000018895">
    <property type="component" value="Unassembled WGS sequence"/>
</dbReference>
<sequence length="157" mass="17690">MEKYVVINIANQEFGINIQNVTSIEKVSNPTSVPNMEKYVKGIVNIRGTIYPVIDSSQLFFNTSTILTDQTRFIMINTEDVVACFLVDYAKEILSFDNDKIKPFSQISSSSSALFEGIVTIQERLVSIINVKEMIHSLDNFAMIQTQVEQSALNQLN</sequence>
<dbReference type="GO" id="GO:0007165">
    <property type="term" value="P:signal transduction"/>
    <property type="evidence" value="ECO:0007669"/>
    <property type="project" value="InterPro"/>
</dbReference>
<dbReference type="InterPro" id="IPR036061">
    <property type="entry name" value="CheW-like_dom_sf"/>
</dbReference>
<dbReference type="STRING" id="1236971.JCM9152_1920"/>
<dbReference type="GO" id="GO:0006935">
    <property type="term" value="P:chemotaxis"/>
    <property type="evidence" value="ECO:0007669"/>
    <property type="project" value="InterPro"/>
</dbReference>
<dbReference type="EMBL" id="BAUU01000012">
    <property type="protein sequence ID" value="GAE30512.1"/>
    <property type="molecule type" value="Genomic_DNA"/>
</dbReference>
<dbReference type="Gene3D" id="2.40.50.180">
    <property type="entry name" value="CheA-289, Domain 4"/>
    <property type="match status" value="1"/>
</dbReference>